<gene>
    <name evidence="4" type="ORF">BKP35_12735</name>
</gene>
<sequence>MRIPPYYKKPGWQRFFSGMIIGMLIGWFFFIYQFGIVQEKLVNEIKKQEITINDQKDTIEILRSDQDELNKENQRKLTIQEIKVYFKNDKELKLSELSIHELRSKVENELKAIKNKNIETVANTKELLYQTLENTTYEVNDKKYQVTVKDVWAYTTLEVFVEIRLAN</sequence>
<dbReference type="Pfam" id="PF26347">
    <property type="entry name" value="YtrI_sporulation"/>
    <property type="match status" value="1"/>
</dbReference>
<accession>A0A1S2LG11</accession>
<protein>
    <recommendedName>
        <fullName evidence="3">Sporulation membrane protein YtrI C-terminal domain-containing protein</fullName>
    </recommendedName>
</protein>
<keyword evidence="2" id="KW-1133">Transmembrane helix</keyword>
<proteinExistence type="predicted"/>
<evidence type="ECO:0000256" key="2">
    <source>
        <dbReference type="SAM" id="Phobius"/>
    </source>
</evidence>
<evidence type="ECO:0000259" key="3">
    <source>
        <dbReference type="Pfam" id="PF26347"/>
    </source>
</evidence>
<dbReference type="Proteomes" id="UP000180098">
    <property type="component" value="Unassembled WGS sequence"/>
</dbReference>
<organism evidence="4 5">
    <name type="scientific">Anaerobacillus arseniciselenatis</name>
    <dbReference type="NCBI Taxonomy" id="85682"/>
    <lineage>
        <taxon>Bacteria</taxon>
        <taxon>Bacillati</taxon>
        <taxon>Bacillota</taxon>
        <taxon>Bacilli</taxon>
        <taxon>Bacillales</taxon>
        <taxon>Bacillaceae</taxon>
        <taxon>Anaerobacillus</taxon>
    </lineage>
</organism>
<keyword evidence="1" id="KW-0175">Coiled coil</keyword>
<dbReference type="EMBL" id="MLQQ01000035">
    <property type="protein sequence ID" value="OIJ11013.1"/>
    <property type="molecule type" value="Genomic_DNA"/>
</dbReference>
<dbReference type="InterPro" id="IPR048198">
    <property type="entry name" value="YtrI"/>
</dbReference>
<feature type="transmembrane region" description="Helical" evidence="2">
    <location>
        <begin position="15"/>
        <end position="37"/>
    </location>
</feature>
<dbReference type="InterPro" id="IPR058620">
    <property type="entry name" value="YtrI_C"/>
</dbReference>
<keyword evidence="2" id="KW-0472">Membrane</keyword>
<dbReference type="OrthoDB" id="2691164at2"/>
<keyword evidence="2" id="KW-0812">Transmembrane</keyword>
<dbReference type="AlphaFoldDB" id="A0A1S2LG11"/>
<evidence type="ECO:0000313" key="5">
    <source>
        <dbReference type="Proteomes" id="UP000180098"/>
    </source>
</evidence>
<feature type="domain" description="Sporulation membrane protein YtrI C-terminal" evidence="3">
    <location>
        <begin position="80"/>
        <end position="164"/>
    </location>
</feature>
<evidence type="ECO:0000313" key="4">
    <source>
        <dbReference type="EMBL" id="OIJ11013.1"/>
    </source>
</evidence>
<evidence type="ECO:0000256" key="1">
    <source>
        <dbReference type="SAM" id="Coils"/>
    </source>
</evidence>
<keyword evidence="5" id="KW-1185">Reference proteome</keyword>
<comment type="caution">
    <text evidence="4">The sequence shown here is derived from an EMBL/GenBank/DDBJ whole genome shotgun (WGS) entry which is preliminary data.</text>
</comment>
<name>A0A1S2LG11_9BACI</name>
<reference evidence="4 5" key="1">
    <citation type="submission" date="2016-10" db="EMBL/GenBank/DDBJ databases">
        <title>Draft genome sequences of four alkaliphilic bacteria belonging to the Anaerobacillus genus.</title>
        <authorList>
            <person name="Bassil N.M."/>
            <person name="Lloyd J.R."/>
        </authorList>
    </citation>
    <scope>NUCLEOTIDE SEQUENCE [LARGE SCALE GENOMIC DNA]</scope>
    <source>
        <strain evidence="4 5">DSM 15340</strain>
    </source>
</reference>
<dbReference type="NCBIfam" id="NF041479">
    <property type="entry name" value="spor_membprot_YtrI"/>
    <property type="match status" value="1"/>
</dbReference>
<feature type="coiled-coil region" evidence="1">
    <location>
        <begin position="38"/>
        <end position="72"/>
    </location>
</feature>